<evidence type="ECO:0000259" key="6">
    <source>
        <dbReference type="Pfam" id="PF19289"/>
    </source>
</evidence>
<comment type="caution">
    <text evidence="7">The sequence shown here is derived from an EMBL/GenBank/DDBJ whole genome shotgun (WGS) entry which is preliminary data.</text>
</comment>
<dbReference type="PANTHER" id="PTHR30624">
    <property type="entry name" value="UNCHARACTERIZED PROTEIN TLDD AND PMBA"/>
    <property type="match status" value="1"/>
</dbReference>
<evidence type="ECO:0000259" key="5">
    <source>
        <dbReference type="Pfam" id="PF01523"/>
    </source>
</evidence>
<dbReference type="Proteomes" id="UP000636110">
    <property type="component" value="Unassembled WGS sequence"/>
</dbReference>
<reference evidence="7 8" key="1">
    <citation type="submission" date="2019-11" db="EMBL/GenBank/DDBJ databases">
        <title>Description of Pedobacter sp. LMG 31462T.</title>
        <authorList>
            <person name="Carlier A."/>
            <person name="Qi S."/>
            <person name="Vandamme P."/>
        </authorList>
    </citation>
    <scope>NUCLEOTIDE SEQUENCE [LARGE SCALE GENOMIC DNA]</scope>
    <source>
        <strain evidence="7 8">LMG 31462</strain>
    </source>
</reference>
<dbReference type="InterPro" id="IPR036059">
    <property type="entry name" value="TldD/PmbA_sf"/>
</dbReference>
<dbReference type="Pfam" id="PF01523">
    <property type="entry name" value="PmbA_TldD_1st"/>
    <property type="match status" value="1"/>
</dbReference>
<dbReference type="InterPro" id="IPR051463">
    <property type="entry name" value="Peptidase_U62_metallo"/>
</dbReference>
<dbReference type="InterPro" id="IPR035068">
    <property type="entry name" value="TldD/PmbA_N"/>
</dbReference>
<evidence type="ECO:0000256" key="1">
    <source>
        <dbReference type="ARBA" id="ARBA00005836"/>
    </source>
</evidence>
<protein>
    <submittedName>
        <fullName evidence="7">TldD/PmbA family protein</fullName>
    </submittedName>
</protein>
<evidence type="ECO:0000256" key="4">
    <source>
        <dbReference type="ARBA" id="ARBA00023049"/>
    </source>
</evidence>
<dbReference type="Gene3D" id="3.30.2290.10">
    <property type="entry name" value="PmbA/TldD superfamily"/>
    <property type="match status" value="1"/>
</dbReference>
<sequence length="546" mass="60279">MKRRNFIYLTGIGATAAMLPAIPVWGNEISQERSLEYIDPAAKKLLSDVALNAARAKGATYTDVRVGRYLNQYVVTREDKVQNIVNTESYGVGIRVIANGCWGFAATDQMDKDSIAKAAELAVSIAKENARLQNEPVQLAPQKGYGEVSWKSPIEKNAFEVPIKEKVDLLLSVNDAAMKGGADYINSILFMVNEQKYFASSDGSYIDQDIHRIWPTFFITKINKETGKFETRNALSAPTGKGYEYLDARPQDKIKTASGTLYKGRYDMLEDAKQAATQVGEKLKAKSVEPGKYDLVLDPSHLWLTIHESCGHPTELDRVLGYEANFAGTSFLTLDKWESKKFKYGSKEVNITADKTEPGSLGAVGYDDEGVKCGKWDVIKDGVLVNYQAIRDQAHIVGLDHSQGCCYADNWSSVQFQRMANISLQPGKKPLSIADQIKNVEKGIYIIGDGSFSIDQQRYNFQFGGQLFYEIKGGKIVGMLKDVAYQANTQEFWNSCSAVCDQSDYRLGGSFFDGKGQPMQSSAVSHGSATARFNGVNVINTARKIG</sequence>
<gene>
    <name evidence="7" type="ORF">GM920_02085</name>
</gene>
<keyword evidence="8" id="KW-1185">Reference proteome</keyword>
<evidence type="ECO:0000313" key="7">
    <source>
        <dbReference type="EMBL" id="MBB2147691.1"/>
    </source>
</evidence>
<keyword evidence="4" id="KW-0482">Metalloprotease</keyword>
<feature type="domain" description="Metalloprotease TldD/E C-terminal" evidence="6">
    <location>
        <begin position="290"/>
        <end position="538"/>
    </location>
</feature>
<keyword evidence="2" id="KW-0645">Protease</keyword>
<organism evidence="7 8">
    <name type="scientific">Pedobacter gandavensis</name>
    <dbReference type="NCBI Taxonomy" id="2679963"/>
    <lineage>
        <taxon>Bacteria</taxon>
        <taxon>Pseudomonadati</taxon>
        <taxon>Bacteroidota</taxon>
        <taxon>Sphingobacteriia</taxon>
        <taxon>Sphingobacteriales</taxon>
        <taxon>Sphingobacteriaceae</taxon>
        <taxon>Pedobacter</taxon>
    </lineage>
</organism>
<evidence type="ECO:0000256" key="3">
    <source>
        <dbReference type="ARBA" id="ARBA00022801"/>
    </source>
</evidence>
<dbReference type="EMBL" id="WNXC01000001">
    <property type="protein sequence ID" value="MBB2147691.1"/>
    <property type="molecule type" value="Genomic_DNA"/>
</dbReference>
<feature type="domain" description="Metalloprotease TldD/E N-terminal" evidence="5">
    <location>
        <begin position="63"/>
        <end position="126"/>
    </location>
</feature>
<evidence type="ECO:0000256" key="2">
    <source>
        <dbReference type="ARBA" id="ARBA00022670"/>
    </source>
</evidence>
<dbReference type="Pfam" id="PF19289">
    <property type="entry name" value="PmbA_TldD_3rd"/>
    <property type="match status" value="1"/>
</dbReference>
<evidence type="ECO:0000313" key="8">
    <source>
        <dbReference type="Proteomes" id="UP000636110"/>
    </source>
</evidence>
<dbReference type="InterPro" id="IPR002510">
    <property type="entry name" value="Metalloprtase-TldD/E_N"/>
</dbReference>
<name>A0ABR6ERT1_9SPHI</name>
<dbReference type="InterPro" id="IPR045569">
    <property type="entry name" value="Metalloprtase-TldD/E_C"/>
</dbReference>
<comment type="similarity">
    <text evidence="1">Belongs to the peptidase U62 family.</text>
</comment>
<keyword evidence="3" id="KW-0378">Hydrolase</keyword>
<dbReference type="PANTHER" id="PTHR30624:SF10">
    <property type="entry name" value="CONSERVED PROTEIN"/>
    <property type="match status" value="1"/>
</dbReference>
<proteinExistence type="inferred from homology"/>
<dbReference type="SUPFAM" id="SSF111283">
    <property type="entry name" value="Putative modulator of DNA gyrase, PmbA/TldD"/>
    <property type="match status" value="1"/>
</dbReference>
<dbReference type="RefSeq" id="WP_182952968.1">
    <property type="nucleotide sequence ID" value="NZ_WNXC01000001.1"/>
</dbReference>
<accession>A0ABR6ERT1</accession>